<dbReference type="STRING" id="1121001.SAMN02745857_03390"/>
<reference evidence="10 11" key="1">
    <citation type="submission" date="2017-04" db="EMBL/GenBank/DDBJ databases">
        <authorList>
            <person name="Afonso C.L."/>
            <person name="Miller P.J."/>
            <person name="Scott M.A."/>
            <person name="Spackman E."/>
            <person name="Goraichik I."/>
            <person name="Dimitrov K.M."/>
            <person name="Suarez D.L."/>
            <person name="Swayne D.E."/>
        </authorList>
    </citation>
    <scope>NUCLEOTIDE SEQUENCE [LARGE SCALE GENOMIC DNA]</scope>
    <source>
        <strain evidence="10 11">DSM 23236</strain>
    </source>
</reference>
<dbReference type="PANTHER" id="PTHR11237:SF4">
    <property type="entry name" value="5-DEMETHOXYUBIQUINONE HYDROXYLASE, MITOCHONDRIAL"/>
    <property type="match status" value="1"/>
</dbReference>
<dbReference type="InterPro" id="IPR009078">
    <property type="entry name" value="Ferritin-like_SF"/>
</dbReference>
<dbReference type="GO" id="GO:0006744">
    <property type="term" value="P:ubiquinone biosynthetic process"/>
    <property type="evidence" value="ECO:0007669"/>
    <property type="project" value="UniProtKB-UniRule"/>
</dbReference>
<dbReference type="HAMAP" id="MF_01658">
    <property type="entry name" value="COQ7"/>
    <property type="match status" value="1"/>
</dbReference>
<dbReference type="Gene3D" id="1.20.1260.10">
    <property type="match status" value="1"/>
</dbReference>
<feature type="binding site" evidence="9">
    <location>
        <position position="142"/>
    </location>
    <ligand>
        <name>Fe cation</name>
        <dbReference type="ChEBI" id="CHEBI:24875"/>
        <label>2</label>
    </ligand>
</feature>
<dbReference type="PANTHER" id="PTHR11237">
    <property type="entry name" value="COENZYME Q10 BIOSYNTHESIS PROTEIN 7"/>
    <property type="match status" value="1"/>
</dbReference>
<evidence type="ECO:0000256" key="5">
    <source>
        <dbReference type="ARBA" id="ARBA00023002"/>
    </source>
</evidence>
<dbReference type="AlphaFoldDB" id="A0A1W1XZ25"/>
<proteinExistence type="inferred from homology"/>
<keyword evidence="2 9" id="KW-1003">Cell membrane</keyword>
<keyword evidence="6 9" id="KW-0408">Iron</keyword>
<dbReference type="InterPro" id="IPR012347">
    <property type="entry name" value="Ferritin-like"/>
</dbReference>
<dbReference type="NCBIfam" id="NF033656">
    <property type="entry name" value="DMQ_monoox_COQ7"/>
    <property type="match status" value="1"/>
</dbReference>
<keyword evidence="3 9" id="KW-0831">Ubiquinone biosynthesis</keyword>
<keyword evidence="11" id="KW-1185">Reference proteome</keyword>
<keyword evidence="10" id="KW-0830">Ubiquinone</keyword>
<dbReference type="InterPro" id="IPR011566">
    <property type="entry name" value="Ubq_synth_Coq7"/>
</dbReference>
<evidence type="ECO:0000256" key="8">
    <source>
        <dbReference type="ARBA" id="ARBA00023136"/>
    </source>
</evidence>
<evidence type="ECO:0000256" key="3">
    <source>
        <dbReference type="ARBA" id="ARBA00022688"/>
    </source>
</evidence>
<comment type="similarity">
    <text evidence="9">Belongs to the COQ7 family.</text>
</comment>
<dbReference type="GO" id="GO:0046872">
    <property type="term" value="F:metal ion binding"/>
    <property type="evidence" value="ECO:0007669"/>
    <property type="project" value="UniProtKB-KW"/>
</dbReference>
<protein>
    <recommendedName>
        <fullName evidence="9">3-demethoxyubiquinol 3-hydroxylase</fullName>
        <shortName evidence="9">DMQ hydroxylase</shortName>
        <ecNumber evidence="9">1.14.99.60</ecNumber>
    </recommendedName>
    <alternativeName>
        <fullName evidence="9">2-nonaprenyl-3-methyl-6-methoxy-1,4-benzoquinol hydroxylase</fullName>
    </alternativeName>
</protein>
<dbReference type="Pfam" id="PF03232">
    <property type="entry name" value="COQ7"/>
    <property type="match status" value="1"/>
</dbReference>
<keyword evidence="5 9" id="KW-0560">Oxidoreductase</keyword>
<gene>
    <name evidence="9" type="primary">coq7</name>
    <name evidence="10" type="ORF">SAMN02745857_03390</name>
</gene>
<dbReference type="InterPro" id="IPR047809">
    <property type="entry name" value="COQ7_proteobact"/>
</dbReference>
<dbReference type="Proteomes" id="UP000192761">
    <property type="component" value="Unassembled WGS sequence"/>
</dbReference>
<keyword evidence="8 9" id="KW-0472">Membrane</keyword>
<dbReference type="OrthoDB" id="5192789at2"/>
<dbReference type="SUPFAM" id="SSF47240">
    <property type="entry name" value="Ferritin-like"/>
    <property type="match status" value="1"/>
</dbReference>
<dbReference type="EC" id="1.14.99.60" evidence="9"/>
<feature type="binding site" evidence="9">
    <location>
        <position position="90"/>
    </location>
    <ligand>
        <name>Fe cation</name>
        <dbReference type="ChEBI" id="CHEBI:24875"/>
        <label>2</label>
    </ligand>
</feature>
<dbReference type="GO" id="GO:0008682">
    <property type="term" value="F:3-demethoxyubiquinol 3-hydroxylase activity"/>
    <property type="evidence" value="ECO:0007669"/>
    <property type="project" value="UniProtKB-EC"/>
</dbReference>
<comment type="catalytic activity">
    <reaction evidence="9">
        <text>a 5-methoxy-2-methyl-3-(all-trans-polyprenyl)benzene-1,4-diol + AH2 + O2 = a 3-demethylubiquinol + A + H2O</text>
        <dbReference type="Rhea" id="RHEA:50908"/>
        <dbReference type="Rhea" id="RHEA-COMP:10859"/>
        <dbReference type="Rhea" id="RHEA-COMP:10914"/>
        <dbReference type="ChEBI" id="CHEBI:13193"/>
        <dbReference type="ChEBI" id="CHEBI:15377"/>
        <dbReference type="ChEBI" id="CHEBI:15379"/>
        <dbReference type="ChEBI" id="CHEBI:17499"/>
        <dbReference type="ChEBI" id="CHEBI:84167"/>
        <dbReference type="ChEBI" id="CHEBI:84422"/>
        <dbReference type="EC" id="1.14.99.60"/>
    </reaction>
</comment>
<evidence type="ECO:0000313" key="11">
    <source>
        <dbReference type="Proteomes" id="UP000192761"/>
    </source>
</evidence>
<organism evidence="10 11">
    <name type="scientific">Andreprevotia lacus DSM 23236</name>
    <dbReference type="NCBI Taxonomy" id="1121001"/>
    <lineage>
        <taxon>Bacteria</taxon>
        <taxon>Pseudomonadati</taxon>
        <taxon>Pseudomonadota</taxon>
        <taxon>Betaproteobacteria</taxon>
        <taxon>Neisseriales</taxon>
        <taxon>Chitinibacteraceae</taxon>
        <taxon>Andreprevotia</taxon>
    </lineage>
</organism>
<evidence type="ECO:0000256" key="4">
    <source>
        <dbReference type="ARBA" id="ARBA00022723"/>
    </source>
</evidence>
<dbReference type="RefSeq" id="WP_084092345.1">
    <property type="nucleotide sequence ID" value="NZ_FWXD01000025.1"/>
</dbReference>
<feature type="binding site" evidence="9">
    <location>
        <position position="174"/>
    </location>
    <ligand>
        <name>Fe cation</name>
        <dbReference type="ChEBI" id="CHEBI:24875"/>
        <label>1</label>
    </ligand>
</feature>
<evidence type="ECO:0000256" key="9">
    <source>
        <dbReference type="HAMAP-Rule" id="MF_01658"/>
    </source>
</evidence>
<comment type="function">
    <text evidence="9">Catalyzes the hydroxylation of 2-nonaprenyl-3-methyl-6-methoxy-1,4-benzoquinol during ubiquinone biosynthesis.</text>
</comment>
<name>A0A1W1XZ25_9NEIS</name>
<feature type="binding site" evidence="9">
    <location>
        <position position="60"/>
    </location>
    <ligand>
        <name>Fe cation</name>
        <dbReference type="ChEBI" id="CHEBI:24875"/>
        <label>1</label>
    </ligand>
</feature>
<evidence type="ECO:0000256" key="7">
    <source>
        <dbReference type="ARBA" id="ARBA00023033"/>
    </source>
</evidence>
<sequence length="211" mass="22800">MLKLPTLDQLIGEFDLALRTLSATASSVRPHPDAHIEESGLSAAEQQHAAGLMRVNHSGEVCAQALYQGQALTARDPATRDALREAAHEEVEHLAWTEQRLHELGSHKSVFNPLLYAGSLAIGVTAGLVGDRWNLGFLAETERQVGAHLASHLRTLPIQDSKSRAIVEQMHRDELGHADLAVELGAAELPAPIKATMTASSKVMTTLAYRL</sequence>
<accession>A0A1W1XZ25</accession>
<dbReference type="UniPathway" id="UPA00232"/>
<keyword evidence="7 9" id="KW-0503">Monooxygenase</keyword>
<evidence type="ECO:0000256" key="6">
    <source>
        <dbReference type="ARBA" id="ARBA00023004"/>
    </source>
</evidence>
<evidence type="ECO:0000256" key="2">
    <source>
        <dbReference type="ARBA" id="ARBA00022475"/>
    </source>
</evidence>
<comment type="pathway">
    <text evidence="1 9">Cofactor biosynthesis; ubiquinone biosynthesis.</text>
</comment>
<dbReference type="CDD" id="cd01042">
    <property type="entry name" value="DMQH"/>
    <property type="match status" value="1"/>
</dbReference>
<comment type="subcellular location">
    <subcellularLocation>
        <location evidence="9">Cell membrane</location>
        <topology evidence="9">Peripheral membrane protein</topology>
    </subcellularLocation>
</comment>
<evidence type="ECO:0000313" key="10">
    <source>
        <dbReference type="EMBL" id="SMC28758.1"/>
    </source>
</evidence>
<feature type="binding site" evidence="9">
    <location>
        <position position="177"/>
    </location>
    <ligand>
        <name>Fe cation</name>
        <dbReference type="ChEBI" id="CHEBI:24875"/>
        <label>2</label>
    </ligand>
</feature>
<dbReference type="GO" id="GO:0005886">
    <property type="term" value="C:plasma membrane"/>
    <property type="evidence" value="ECO:0007669"/>
    <property type="project" value="UniProtKB-SubCell"/>
</dbReference>
<dbReference type="EMBL" id="FWXD01000025">
    <property type="protein sequence ID" value="SMC28758.1"/>
    <property type="molecule type" value="Genomic_DNA"/>
</dbReference>
<comment type="cofactor">
    <cofactor evidence="9">
        <name>Fe cation</name>
        <dbReference type="ChEBI" id="CHEBI:24875"/>
    </cofactor>
    <text evidence="9">Binds 2 iron ions per subunit.</text>
</comment>
<evidence type="ECO:0000256" key="1">
    <source>
        <dbReference type="ARBA" id="ARBA00004749"/>
    </source>
</evidence>
<feature type="binding site" evidence="9">
    <location>
        <position position="93"/>
    </location>
    <ligand>
        <name>Fe cation</name>
        <dbReference type="ChEBI" id="CHEBI:24875"/>
        <label>1</label>
    </ligand>
</feature>
<keyword evidence="4 9" id="KW-0479">Metal-binding</keyword>
<feature type="binding site" evidence="9">
    <location>
        <position position="174"/>
    </location>
    <ligand>
        <name>Fe cation</name>
        <dbReference type="ChEBI" id="CHEBI:24875"/>
        <label>2</label>
    </ligand>
</feature>
<feature type="binding site" evidence="9">
    <location>
        <position position="90"/>
    </location>
    <ligand>
        <name>Fe cation</name>
        <dbReference type="ChEBI" id="CHEBI:24875"/>
        <label>1</label>
    </ligand>
</feature>